<dbReference type="EMBL" id="JANEWF010000035">
    <property type="protein sequence ID" value="MDA8485879.1"/>
    <property type="molecule type" value="Genomic_DNA"/>
</dbReference>
<sequence length="132" mass="15236">MDSSPNYMSRNRDRQYGAASKYLEVAAGESKPDPQRAALAGKFEREKYRLERSTLVEFNGTPEERGTQLLLNQLHAVRDAENTATLITRGNELTRMIDLARAYRVITREQYLALMSLERNAIENRKKELRKC</sequence>
<dbReference type="RefSeq" id="WP_271472036.1">
    <property type="nucleotide sequence ID" value="NZ_JANEWF010000035.1"/>
</dbReference>
<proteinExistence type="predicted"/>
<name>A0ABT4YAP5_METRE</name>
<evidence type="ECO:0000313" key="1">
    <source>
        <dbReference type="EMBL" id="MDA8485879.1"/>
    </source>
</evidence>
<evidence type="ECO:0000313" key="2">
    <source>
        <dbReference type="Proteomes" id="UP001211689"/>
    </source>
</evidence>
<accession>A0ABT4YAP5</accession>
<keyword evidence="2" id="KW-1185">Reference proteome</keyword>
<comment type="caution">
    <text evidence="1">The sequence shown here is derived from an EMBL/GenBank/DDBJ whole genome shotgun (WGS) entry which is preliminary data.</text>
</comment>
<reference evidence="1 2" key="1">
    <citation type="submission" date="2022-07" db="EMBL/GenBank/DDBJ databases">
        <title>Genome Analysis of Selected Gammaproteobacteria from Nigerian Food snails.</title>
        <authorList>
            <person name="Okafor A.C."/>
        </authorList>
    </citation>
    <scope>NUCLEOTIDE SEQUENCE [LARGE SCALE GENOMIC DNA]</scope>
    <source>
        <strain evidence="1 2">Awg 2</strain>
    </source>
</reference>
<gene>
    <name evidence="1" type="ORF">NNO07_22660</name>
</gene>
<protein>
    <submittedName>
        <fullName evidence="1">Uncharacterized protein</fullName>
    </submittedName>
</protein>
<organism evidence="1 2">
    <name type="scientific">Metapseudomonas resinovorans</name>
    <name type="common">Pseudomonas resinovorans</name>
    <dbReference type="NCBI Taxonomy" id="53412"/>
    <lineage>
        <taxon>Bacteria</taxon>
        <taxon>Pseudomonadati</taxon>
        <taxon>Pseudomonadota</taxon>
        <taxon>Gammaproteobacteria</taxon>
        <taxon>Pseudomonadales</taxon>
        <taxon>Pseudomonadaceae</taxon>
        <taxon>Metapseudomonas</taxon>
    </lineage>
</organism>
<dbReference type="Proteomes" id="UP001211689">
    <property type="component" value="Unassembled WGS sequence"/>
</dbReference>